<organism evidence="1 2">
    <name type="scientific">Kaistella flava</name>
    <name type="common">ex Peng et al. 2021</name>
    <dbReference type="NCBI Taxonomy" id="2038776"/>
    <lineage>
        <taxon>Bacteria</taxon>
        <taxon>Pseudomonadati</taxon>
        <taxon>Bacteroidota</taxon>
        <taxon>Flavobacteriia</taxon>
        <taxon>Flavobacteriales</taxon>
        <taxon>Weeksellaceae</taxon>
        <taxon>Chryseobacterium group</taxon>
        <taxon>Kaistella</taxon>
    </lineage>
</organism>
<dbReference type="Proteomes" id="UP000594195">
    <property type="component" value="Chromosome"/>
</dbReference>
<reference evidence="1 2" key="1">
    <citation type="submission" date="2019-05" db="EMBL/GenBank/DDBJ databases">
        <title>Chryseobacterium sp. isolated from King George Island, maritime Antarctica.</title>
        <authorList>
            <person name="Peng X."/>
        </authorList>
    </citation>
    <scope>NUCLEOTIDE SEQUENCE [LARGE SCALE GENOMIC DNA]</scope>
    <source>
        <strain evidence="1 2">7-3A</strain>
    </source>
</reference>
<dbReference type="KEGG" id="kfa:Q73A0000_10900"/>
<evidence type="ECO:0000313" key="1">
    <source>
        <dbReference type="EMBL" id="QOW10827.1"/>
    </source>
</evidence>
<dbReference type="AlphaFoldDB" id="A0A7M2Y988"/>
<accession>A0A7M2Y988</accession>
<name>A0A7M2Y988_9FLAO</name>
<dbReference type="EMBL" id="CP040442">
    <property type="protein sequence ID" value="QOW10827.1"/>
    <property type="molecule type" value="Genomic_DNA"/>
</dbReference>
<protein>
    <submittedName>
        <fullName evidence="1">Uncharacterized protein</fullName>
    </submittedName>
</protein>
<keyword evidence="2" id="KW-1185">Reference proteome</keyword>
<evidence type="ECO:0000313" key="2">
    <source>
        <dbReference type="Proteomes" id="UP000594195"/>
    </source>
</evidence>
<sequence length="86" mass="9959">MEIPQQAQDLAKARGIETDSPVTKQGKIMQHFCKPGGGIAQENKRIYPRIIYNKCAGKQFFKSYIRTDFFKIKKIPLFRMGSYIDE</sequence>
<proteinExistence type="predicted"/>
<gene>
    <name evidence="1" type="ORF">Q73A0000_10900</name>
</gene>
<dbReference type="RefSeq" id="WP_193810989.1">
    <property type="nucleotide sequence ID" value="NZ_CP040442.1"/>
</dbReference>